<name>A0A8S5ML96_9CAUD</name>
<dbReference type="Gene3D" id="3.40.50.300">
    <property type="entry name" value="P-loop containing nucleotide triphosphate hydrolases"/>
    <property type="match status" value="1"/>
</dbReference>
<organism evidence="1">
    <name type="scientific">Podoviridae sp. ctlpi2</name>
    <dbReference type="NCBI Taxonomy" id="2826574"/>
    <lineage>
        <taxon>Viruses</taxon>
        <taxon>Duplodnaviria</taxon>
        <taxon>Heunggongvirae</taxon>
        <taxon>Uroviricota</taxon>
        <taxon>Caudoviricetes</taxon>
    </lineage>
</organism>
<sequence length="494" mass="55554">MSTTTYRAYQTIQRFHNDYALYRKRFIAGPPGSGKSVACAIELIAIGLRQEPNQDGVRPTKFGIIRSTYGELERTTLETLKAWLPPQCTRVINTKPIRVHTRLPLPDGTVADMQFELIAIENVRDLGKLDSYEATAIWLNEMTGLPAELVGKAGERSGRYPPANMWGDGESHVTYYGVIGDYNYPPKDHWLVPYLHEGALPENTMLYEQPAALLEHIDADTGEVSYTINPEAENLVNLDGGRKYLDDLTTYQRLGAYDLIQTRLLCRYGRAGGDGKSVFTNFDKEYHVAAESLTPHKFTDTMVSIDTSGIHPCALFWQYIRDVWTITDGVYGEEMGLEVFIDDVMTPLIALRYGGCNITCVCDPANARDARTAITPIDLLRDRGYDALPAPTNRFKERLQACEIMLNRRERGRVSINPDITPLVDALDGGYQYKKLQVSGVNTIFSSQPLKNRYSHWADAFQYGCLYITSSLLSDDEKDLARRIAAASYRRGRA</sequence>
<proteinExistence type="predicted"/>
<accession>A0A8S5ML96</accession>
<dbReference type="EMBL" id="BK014928">
    <property type="protein sequence ID" value="DAD83089.1"/>
    <property type="molecule type" value="Genomic_DNA"/>
</dbReference>
<dbReference type="Gene3D" id="3.30.420.280">
    <property type="match status" value="1"/>
</dbReference>
<reference evidence="1" key="1">
    <citation type="journal article" date="2021" name="Proc. Natl. Acad. Sci. U.S.A.">
        <title>A Catalog of Tens of Thousands of Viruses from Human Metagenomes Reveals Hidden Associations with Chronic Diseases.</title>
        <authorList>
            <person name="Tisza M.J."/>
            <person name="Buck C.B."/>
        </authorList>
    </citation>
    <scope>NUCLEOTIDE SEQUENCE</scope>
    <source>
        <strain evidence="1">Ctlpi2</strain>
    </source>
</reference>
<protein>
    <submittedName>
        <fullName evidence="1">Large subunit terminase</fullName>
    </submittedName>
</protein>
<dbReference type="InterPro" id="IPR027417">
    <property type="entry name" value="P-loop_NTPase"/>
</dbReference>
<evidence type="ECO:0000313" key="1">
    <source>
        <dbReference type="EMBL" id="DAD83089.1"/>
    </source>
</evidence>